<evidence type="ECO:0000313" key="4">
    <source>
        <dbReference type="Proteomes" id="UP000215596"/>
    </source>
</evidence>
<evidence type="ECO:0000313" key="3">
    <source>
        <dbReference type="EMBL" id="PAD76837.1"/>
    </source>
</evidence>
<dbReference type="AlphaFoldDB" id="A0A268EUP0"/>
<dbReference type="PANTHER" id="PTHR42146:SF1">
    <property type="entry name" value="OLIGORIBONUCLEASE NRNB"/>
    <property type="match status" value="1"/>
</dbReference>
<dbReference type="InterPro" id="IPR052968">
    <property type="entry name" value="Nucleotide_metab_enz"/>
</dbReference>
<dbReference type="EMBL" id="WOAA01000016">
    <property type="protein sequence ID" value="MUG67632.1"/>
    <property type="molecule type" value="Genomic_DNA"/>
</dbReference>
<dbReference type="RefSeq" id="WP_095265309.1">
    <property type="nucleotide sequence ID" value="NZ_NPBY01000034.1"/>
</dbReference>
<keyword evidence="5" id="KW-1185">Reference proteome</keyword>
<evidence type="ECO:0000313" key="2">
    <source>
        <dbReference type="EMBL" id="MUG67632.1"/>
    </source>
</evidence>
<dbReference type="Proteomes" id="UP000435177">
    <property type="component" value="Unassembled WGS sequence"/>
</dbReference>
<comment type="caution">
    <text evidence="3">The sequence shown here is derived from an EMBL/GenBank/DDBJ whole genome shotgun (WGS) entry which is preliminary data.</text>
</comment>
<feature type="domain" description="Oligoribonuclease NrnB C-terminal" evidence="1">
    <location>
        <begin position="327"/>
        <end position="395"/>
    </location>
</feature>
<name>A0A268EUP0_9BACL</name>
<dbReference type="PANTHER" id="PTHR42146">
    <property type="entry name" value="3',5'-CYCLIC-NUCLEOTIDE PHOSPHODIESTERASE"/>
    <property type="match status" value="1"/>
</dbReference>
<dbReference type="Gene3D" id="3.10.310.30">
    <property type="match status" value="1"/>
</dbReference>
<dbReference type="Proteomes" id="UP000215596">
    <property type="component" value="Unassembled WGS sequence"/>
</dbReference>
<accession>A0A268EUP0</accession>
<sequence>MYHLYTHNDLDGVGCGIIAKCAFGDQTNVRYNSVNGLNLQVERYLDRMSIPDHPYDMLFITDLSVNPEVEKRLHVFVDEGGHVQLIDHHKTALHFNQYEWGLVEVHHRDGRLASATSLFYEYLIQHGHIASTETMDQFVELVRLYDTWEWEEVNRVEARRLNDLFYMLSIDEFEVKMVERLRQGQGFYFDEFEEKILEMEEGKIERYIQRKQREMIQTYVDEYCVGIVYAESYHSELANELGNLHPHLDYISILNMGGRKMSLRTIHDHVDVSEVAMRYGGGGHAKAAGCTITEEVYRLYAAEPFELEPIRFDAVRNQFNVKGAESGVLYESWGEDLLFVYAQAGEWVIEWNGESLPFRFSTFHDAERHMKRQYGAWLARDDVYVQMLKDQLINTRTSRELERLSLTSDRDDEKTLEDG</sequence>
<dbReference type="InterPro" id="IPR038763">
    <property type="entry name" value="DHH_sf"/>
</dbReference>
<evidence type="ECO:0000313" key="5">
    <source>
        <dbReference type="Proteomes" id="UP000435177"/>
    </source>
</evidence>
<dbReference type="OrthoDB" id="2035301at2"/>
<reference evidence="2 5" key="2">
    <citation type="submission" date="2019-11" db="EMBL/GenBank/DDBJ databases">
        <title>Draft genome sequences of five Paenibacillus species of dairy origin.</title>
        <authorList>
            <person name="Olajide A.M."/>
            <person name="Chen S."/>
            <person name="Lapointe G."/>
        </authorList>
    </citation>
    <scope>NUCLEOTIDE SEQUENCE [LARGE SCALE GENOMIC DNA]</scope>
    <source>
        <strain evidence="2 5">3CS1</strain>
    </source>
</reference>
<dbReference type="EMBL" id="NPBY01000034">
    <property type="protein sequence ID" value="PAD76837.1"/>
    <property type="molecule type" value="Genomic_DNA"/>
</dbReference>
<dbReference type="InterPro" id="IPR058608">
    <property type="entry name" value="NrnB_C"/>
</dbReference>
<dbReference type="Pfam" id="PF26386">
    <property type="entry name" value="NrnB_C"/>
    <property type="match status" value="1"/>
</dbReference>
<proteinExistence type="predicted"/>
<evidence type="ECO:0000259" key="1">
    <source>
        <dbReference type="Pfam" id="PF26386"/>
    </source>
</evidence>
<protein>
    <submittedName>
        <fullName evidence="3">Oligoribonuclease</fullName>
    </submittedName>
</protein>
<reference evidence="3 4" key="1">
    <citation type="submission" date="2017-07" db="EMBL/GenBank/DDBJ databases">
        <title>Isolation and whole genome analysis of endospore-forming bacteria from heroin.</title>
        <authorList>
            <person name="Kalinowski J."/>
            <person name="Ahrens B."/>
            <person name="Al-Dilaimi A."/>
            <person name="Winkler A."/>
            <person name="Wibberg D."/>
            <person name="Schleenbecker U."/>
            <person name="Ruckert C."/>
            <person name="Wolfel R."/>
            <person name="Grass G."/>
        </authorList>
    </citation>
    <scope>NUCLEOTIDE SEQUENCE [LARGE SCALE GENOMIC DNA]</scope>
    <source>
        <strain evidence="3 4">7537-G1</strain>
    </source>
</reference>
<dbReference type="SUPFAM" id="SSF64182">
    <property type="entry name" value="DHH phosphoesterases"/>
    <property type="match status" value="1"/>
</dbReference>
<organism evidence="3 4">
    <name type="scientific">Paenibacillus campinasensis</name>
    <dbReference type="NCBI Taxonomy" id="66347"/>
    <lineage>
        <taxon>Bacteria</taxon>
        <taxon>Bacillati</taxon>
        <taxon>Bacillota</taxon>
        <taxon>Bacilli</taxon>
        <taxon>Bacillales</taxon>
        <taxon>Paenibacillaceae</taxon>
        <taxon>Paenibacillus</taxon>
    </lineage>
</organism>
<gene>
    <name evidence="3" type="ORF">CHH67_11390</name>
    <name evidence="2" type="ORF">GNP94_16710</name>
</gene>